<dbReference type="OrthoDB" id="3269853at2759"/>
<comment type="caution">
    <text evidence="1">The sequence shown here is derived from an EMBL/GenBank/DDBJ whole genome shotgun (WGS) entry which is preliminary data.</text>
</comment>
<gene>
    <name evidence="1" type="ORF">MVEN_01637600</name>
</gene>
<name>A0A8H6XQQ2_9AGAR</name>
<reference evidence="1" key="1">
    <citation type="submission" date="2020-05" db="EMBL/GenBank/DDBJ databases">
        <title>Mycena genomes resolve the evolution of fungal bioluminescence.</title>
        <authorList>
            <person name="Tsai I.J."/>
        </authorList>
    </citation>
    <scope>NUCLEOTIDE SEQUENCE</scope>
    <source>
        <strain evidence="1">CCC161011</strain>
    </source>
</reference>
<dbReference type="EMBL" id="JACAZI010000014">
    <property type="protein sequence ID" value="KAF7344767.1"/>
    <property type="molecule type" value="Genomic_DNA"/>
</dbReference>
<accession>A0A8H6XQQ2</accession>
<protein>
    <submittedName>
        <fullName evidence="1">Uncharacterized protein</fullName>
    </submittedName>
</protein>
<keyword evidence="2" id="KW-1185">Reference proteome</keyword>
<evidence type="ECO:0000313" key="1">
    <source>
        <dbReference type="EMBL" id="KAF7344767.1"/>
    </source>
</evidence>
<dbReference type="Proteomes" id="UP000620124">
    <property type="component" value="Unassembled WGS sequence"/>
</dbReference>
<evidence type="ECO:0000313" key="2">
    <source>
        <dbReference type="Proteomes" id="UP000620124"/>
    </source>
</evidence>
<proteinExistence type="predicted"/>
<organism evidence="1 2">
    <name type="scientific">Mycena venus</name>
    <dbReference type="NCBI Taxonomy" id="2733690"/>
    <lineage>
        <taxon>Eukaryota</taxon>
        <taxon>Fungi</taxon>
        <taxon>Dikarya</taxon>
        <taxon>Basidiomycota</taxon>
        <taxon>Agaricomycotina</taxon>
        <taxon>Agaricomycetes</taxon>
        <taxon>Agaricomycetidae</taxon>
        <taxon>Agaricales</taxon>
        <taxon>Marasmiineae</taxon>
        <taxon>Mycenaceae</taxon>
        <taxon>Mycena</taxon>
    </lineage>
</organism>
<dbReference type="AlphaFoldDB" id="A0A8H6XQQ2"/>
<sequence length="264" mass="29201">MALMHRDQIARERQMQLVLGSSSTPAPGRTLNQFYTHFGNYVEKRVNHAAHSWGRGPSATAGRIAELFGAEQHRAAKLDQLHNGASFPELEKECSKLIEYALPYESAGTQIQAFKCIVTTVTRVNATSDAIALRYLSGILELPTFWRGSGPTHTDVFSKILDHLIHVLKDLGLESDEDETSNGIIFDNEGIDSFASAILIGVSSWCPAEPETQYWYHCLAEIVRLLRSPEVEPLLPKSATLATGPDIRSIIRDNVPKPLNILVP</sequence>